<gene>
    <name evidence="3" type="ordered locus">Marpi_0037</name>
</gene>
<dbReference type="AlphaFoldDB" id="H2J2Q3"/>
<dbReference type="InterPro" id="IPR043128">
    <property type="entry name" value="Rev_trsase/Diguanyl_cyclase"/>
</dbReference>
<dbReference type="eggNOG" id="COG3706">
    <property type="taxonomic scope" value="Bacteria"/>
</dbReference>
<evidence type="ECO:0000313" key="3">
    <source>
        <dbReference type="EMBL" id="AEX84497.1"/>
    </source>
</evidence>
<sequence>MDFENKVNQLEKENNQLKEKVDQLESTIDNMNKLIEEYNTFTKEEIDAYSDFVDDIITRDFIDPSTRVYSRKFFDKIFYLLLEKAFESQKNYGLIILKLPELAEIKYEGELYKGPEMEIGKILRSNVRLPLDLVLRYSKTTFAIIIPDITEDVLFKVSDRIKSQIEKLDFINNLEIYKFYLPQDLTSTGDLIKYFE</sequence>
<keyword evidence="1" id="KW-0175">Coiled coil</keyword>
<dbReference type="Proteomes" id="UP000007161">
    <property type="component" value="Chromosome"/>
</dbReference>
<dbReference type="Pfam" id="PF00990">
    <property type="entry name" value="GGDEF"/>
    <property type="match status" value="1"/>
</dbReference>
<protein>
    <submittedName>
        <fullName evidence="3">GGDEF domain-containing protein</fullName>
    </submittedName>
</protein>
<dbReference type="KEGG" id="mpz:Marpi_0037"/>
<proteinExistence type="predicted"/>
<reference evidence="3 4" key="1">
    <citation type="journal article" date="2012" name="J. Bacteriol.">
        <title>Complete Genome Sequence of the Thermophilic, Piezophilic, Heterotrophic Bacterium Marinitoga piezophila KA3.</title>
        <authorList>
            <person name="Lucas S."/>
            <person name="Han J."/>
            <person name="Lapidus A."/>
            <person name="Cheng J.F."/>
            <person name="Goodwin L.A."/>
            <person name="Pitluck S."/>
            <person name="Peters L."/>
            <person name="Mikhailova N."/>
            <person name="Teshima H."/>
            <person name="Detter J.C."/>
            <person name="Han C."/>
            <person name="Tapia R."/>
            <person name="Land M."/>
            <person name="Hauser L."/>
            <person name="Kyrpides N.C."/>
            <person name="Ivanova N."/>
            <person name="Pagani I."/>
            <person name="Vannier P."/>
            <person name="Oger P."/>
            <person name="Bartlett D.H."/>
            <person name="Noll K.M."/>
            <person name="Woyke T."/>
            <person name="Jebbar M."/>
        </authorList>
    </citation>
    <scope>NUCLEOTIDE SEQUENCE [LARGE SCALE GENOMIC DNA]</scope>
    <source>
        <strain evidence="4">DSM 14283 / JCM 11233 / KA3</strain>
    </source>
</reference>
<evidence type="ECO:0000313" key="4">
    <source>
        <dbReference type="Proteomes" id="UP000007161"/>
    </source>
</evidence>
<feature type="domain" description="GGDEF" evidence="2">
    <location>
        <begin position="90"/>
        <end position="196"/>
    </location>
</feature>
<dbReference type="EMBL" id="CP003257">
    <property type="protein sequence ID" value="AEX84497.1"/>
    <property type="molecule type" value="Genomic_DNA"/>
</dbReference>
<dbReference type="PROSITE" id="PS50887">
    <property type="entry name" value="GGDEF"/>
    <property type="match status" value="1"/>
</dbReference>
<feature type="coiled-coil region" evidence="1">
    <location>
        <begin position="3"/>
        <end position="44"/>
    </location>
</feature>
<organism evidence="3 4">
    <name type="scientific">Marinitoga piezophila (strain DSM 14283 / JCM 11233 / KA3)</name>
    <dbReference type="NCBI Taxonomy" id="443254"/>
    <lineage>
        <taxon>Bacteria</taxon>
        <taxon>Thermotogati</taxon>
        <taxon>Thermotogota</taxon>
        <taxon>Thermotogae</taxon>
        <taxon>Petrotogales</taxon>
        <taxon>Petrotogaceae</taxon>
        <taxon>Marinitoga</taxon>
    </lineage>
</organism>
<dbReference type="RefSeq" id="WP_014295569.1">
    <property type="nucleotide sequence ID" value="NC_016751.1"/>
</dbReference>
<evidence type="ECO:0000259" key="2">
    <source>
        <dbReference type="PROSITE" id="PS50887"/>
    </source>
</evidence>
<name>H2J2Q3_MARPK</name>
<dbReference type="InterPro" id="IPR000160">
    <property type="entry name" value="GGDEF_dom"/>
</dbReference>
<evidence type="ECO:0000256" key="1">
    <source>
        <dbReference type="SAM" id="Coils"/>
    </source>
</evidence>
<dbReference type="HOGENOM" id="CLU_1427385_0_0_0"/>
<dbReference type="STRING" id="443254.Marpi_0037"/>
<dbReference type="Gene3D" id="3.30.70.270">
    <property type="match status" value="1"/>
</dbReference>
<reference evidence="4" key="2">
    <citation type="submission" date="2012-01" db="EMBL/GenBank/DDBJ databases">
        <title>Complete sequence of chromosome of Marinitoga piezophila KA3.</title>
        <authorList>
            <person name="Lucas S."/>
            <person name="Han J."/>
            <person name="Lapidus A."/>
            <person name="Cheng J.-F."/>
            <person name="Goodwin L."/>
            <person name="Pitluck S."/>
            <person name="Peters L."/>
            <person name="Mikhailova N."/>
            <person name="Teshima H."/>
            <person name="Detter J.C."/>
            <person name="Han C."/>
            <person name="Tapia R."/>
            <person name="Land M."/>
            <person name="Hauser L."/>
            <person name="Kyrpides N."/>
            <person name="Ivanova N."/>
            <person name="Pagani I."/>
            <person name="Jebbar M."/>
            <person name="Vannier P."/>
            <person name="Oger P."/>
            <person name="Cario A."/>
            <person name="Bartlett D."/>
            <person name="Noll K.M."/>
            <person name="Woyke T."/>
        </authorList>
    </citation>
    <scope>NUCLEOTIDE SEQUENCE [LARGE SCALE GENOMIC DNA]</scope>
    <source>
        <strain evidence="4">DSM 14283 / JCM 11233 / KA3</strain>
    </source>
</reference>
<accession>H2J2Q3</accession>
<keyword evidence="4" id="KW-1185">Reference proteome</keyword>
<dbReference type="InterPro" id="IPR029787">
    <property type="entry name" value="Nucleotide_cyclase"/>
</dbReference>
<dbReference type="OrthoDB" id="45204at2"/>
<dbReference type="SUPFAM" id="SSF55073">
    <property type="entry name" value="Nucleotide cyclase"/>
    <property type="match status" value="1"/>
</dbReference>